<dbReference type="PROSITE" id="PS00972">
    <property type="entry name" value="USP_1"/>
    <property type="match status" value="1"/>
</dbReference>
<dbReference type="InterPro" id="IPR038765">
    <property type="entry name" value="Papain-like_cys_pep_sf"/>
</dbReference>
<dbReference type="InterPro" id="IPR001394">
    <property type="entry name" value="Peptidase_C19_UCH"/>
</dbReference>
<comment type="caution">
    <text evidence="4">The sequence shown here is derived from an EMBL/GenBank/DDBJ whole genome shotgun (WGS) entry which is preliminary data.</text>
</comment>
<feature type="compositionally biased region" description="Basic and acidic residues" evidence="2">
    <location>
        <begin position="569"/>
        <end position="578"/>
    </location>
</feature>
<feature type="compositionally biased region" description="Polar residues" evidence="2">
    <location>
        <begin position="994"/>
        <end position="1004"/>
    </location>
</feature>
<dbReference type="PANTHER" id="PTHR24006">
    <property type="entry name" value="UBIQUITIN CARBOXYL-TERMINAL HYDROLASE"/>
    <property type="match status" value="1"/>
</dbReference>
<dbReference type="Gene3D" id="3.90.70.10">
    <property type="entry name" value="Cysteine proteinases"/>
    <property type="match status" value="1"/>
</dbReference>
<dbReference type="PANTHER" id="PTHR24006:SF663">
    <property type="entry name" value="UBIQUITIN CARBOXYL-TERMINAL HYDROLASE 23"/>
    <property type="match status" value="1"/>
</dbReference>
<feature type="region of interest" description="Disordered" evidence="2">
    <location>
        <begin position="53"/>
        <end position="77"/>
    </location>
</feature>
<proteinExistence type="inferred from homology"/>
<dbReference type="Proteomes" id="UP000824469">
    <property type="component" value="Unassembled WGS sequence"/>
</dbReference>
<feature type="non-terminal residue" evidence="4">
    <location>
        <position position="1011"/>
    </location>
</feature>
<reference evidence="4 5" key="1">
    <citation type="journal article" date="2021" name="Nat. Plants">
        <title>The Taxus genome provides insights into paclitaxel biosynthesis.</title>
        <authorList>
            <person name="Xiong X."/>
            <person name="Gou J."/>
            <person name="Liao Q."/>
            <person name="Li Y."/>
            <person name="Zhou Q."/>
            <person name="Bi G."/>
            <person name="Li C."/>
            <person name="Du R."/>
            <person name="Wang X."/>
            <person name="Sun T."/>
            <person name="Guo L."/>
            <person name="Liang H."/>
            <person name="Lu P."/>
            <person name="Wu Y."/>
            <person name="Zhang Z."/>
            <person name="Ro D.K."/>
            <person name="Shang Y."/>
            <person name="Huang S."/>
            <person name="Yan J."/>
        </authorList>
    </citation>
    <scope>NUCLEOTIDE SEQUENCE [LARGE SCALE GENOMIC DNA]</scope>
    <source>
        <strain evidence="4">Ta-2019</strain>
    </source>
</reference>
<evidence type="ECO:0000256" key="1">
    <source>
        <dbReference type="ARBA" id="ARBA00009085"/>
    </source>
</evidence>
<dbReference type="GO" id="GO:0004843">
    <property type="term" value="F:cysteine-type deubiquitinase activity"/>
    <property type="evidence" value="ECO:0007669"/>
    <property type="project" value="InterPro"/>
</dbReference>
<dbReference type="GO" id="GO:0005829">
    <property type="term" value="C:cytosol"/>
    <property type="evidence" value="ECO:0007669"/>
    <property type="project" value="TreeGrafter"/>
</dbReference>
<dbReference type="EMBL" id="JAHRHJ020000006">
    <property type="protein sequence ID" value="KAH9310575.1"/>
    <property type="molecule type" value="Genomic_DNA"/>
</dbReference>
<keyword evidence="5" id="KW-1185">Reference proteome</keyword>
<dbReference type="GO" id="GO:0016579">
    <property type="term" value="P:protein deubiquitination"/>
    <property type="evidence" value="ECO:0007669"/>
    <property type="project" value="InterPro"/>
</dbReference>
<dbReference type="SUPFAM" id="SSF54001">
    <property type="entry name" value="Cysteine proteinases"/>
    <property type="match status" value="1"/>
</dbReference>
<organism evidence="4 5">
    <name type="scientific">Taxus chinensis</name>
    <name type="common">Chinese yew</name>
    <name type="synonym">Taxus wallichiana var. chinensis</name>
    <dbReference type="NCBI Taxonomy" id="29808"/>
    <lineage>
        <taxon>Eukaryota</taxon>
        <taxon>Viridiplantae</taxon>
        <taxon>Streptophyta</taxon>
        <taxon>Embryophyta</taxon>
        <taxon>Tracheophyta</taxon>
        <taxon>Spermatophyta</taxon>
        <taxon>Pinopsida</taxon>
        <taxon>Pinidae</taxon>
        <taxon>Conifers II</taxon>
        <taxon>Cupressales</taxon>
        <taxon>Taxaceae</taxon>
        <taxon>Taxus</taxon>
    </lineage>
</organism>
<comment type="similarity">
    <text evidence="1">Belongs to the peptidase C19 family.</text>
</comment>
<feature type="domain" description="USP" evidence="3">
    <location>
        <begin position="91"/>
        <end position="395"/>
    </location>
</feature>
<feature type="region of interest" description="Disordered" evidence="2">
    <location>
        <begin position="968"/>
        <end position="1011"/>
    </location>
</feature>
<evidence type="ECO:0000259" key="3">
    <source>
        <dbReference type="PROSITE" id="PS50235"/>
    </source>
</evidence>
<feature type="region of interest" description="Disordered" evidence="2">
    <location>
        <begin position="554"/>
        <end position="639"/>
    </location>
</feature>
<feature type="compositionally biased region" description="Polar residues" evidence="2">
    <location>
        <begin position="895"/>
        <end position="910"/>
    </location>
</feature>
<evidence type="ECO:0000313" key="5">
    <source>
        <dbReference type="Proteomes" id="UP000824469"/>
    </source>
</evidence>
<dbReference type="OMA" id="DAHEYMM"/>
<protein>
    <recommendedName>
        <fullName evidence="3">USP domain-containing protein</fullName>
    </recommendedName>
</protein>
<dbReference type="InterPro" id="IPR050164">
    <property type="entry name" value="Peptidase_C19"/>
</dbReference>
<evidence type="ECO:0000256" key="2">
    <source>
        <dbReference type="SAM" id="MobiDB-lite"/>
    </source>
</evidence>
<dbReference type="Pfam" id="PF00443">
    <property type="entry name" value="UCH"/>
    <property type="match status" value="1"/>
</dbReference>
<evidence type="ECO:0000313" key="4">
    <source>
        <dbReference type="EMBL" id="KAH9310575.1"/>
    </source>
</evidence>
<dbReference type="PROSITE" id="PS50235">
    <property type="entry name" value="USP_3"/>
    <property type="match status" value="1"/>
</dbReference>
<dbReference type="InterPro" id="IPR028889">
    <property type="entry name" value="USP"/>
</dbReference>
<gene>
    <name evidence="4" type="ORF">KI387_025610</name>
</gene>
<dbReference type="FunFam" id="3.90.70.10:FF:000078">
    <property type="entry name" value="Ubiquitin carboxyl-terminal hydrolase 23"/>
    <property type="match status" value="1"/>
</dbReference>
<dbReference type="GO" id="GO:0005634">
    <property type="term" value="C:nucleus"/>
    <property type="evidence" value="ECO:0007669"/>
    <property type="project" value="TreeGrafter"/>
</dbReference>
<feature type="region of interest" description="Disordered" evidence="2">
    <location>
        <begin position="895"/>
        <end position="914"/>
    </location>
</feature>
<dbReference type="InterPro" id="IPR018200">
    <property type="entry name" value="USP_CS"/>
</dbReference>
<accession>A0AA38FVR1</accession>
<dbReference type="PROSITE" id="PS00973">
    <property type="entry name" value="USP_2"/>
    <property type="match status" value="1"/>
</dbReference>
<dbReference type="CDD" id="cd02661">
    <property type="entry name" value="Peptidase_C19E"/>
    <property type="match status" value="1"/>
</dbReference>
<sequence>MAKNSLDGVLKAGSDAVVQRRILFHPARNKTENGCGSSAGFYLEPLNPQLDCSPTSGFEKPSAPEPAKPKPKEDAMDSEFTGDIGFRRIGAGLANLGNTCFLNSVLQCLTYTQPLAAYFQSGRHKLTCRVAGFCAMCAVQDHAITASGSSGKILSPTFLVRNLRCISRSFRISRQEDAHEYMMNLMEAMHKCCLPAGVTSESPVAYEKSLVHKIFGGRLISQVRCTQCSHCSDKFDPFLDLSLEIVRADSLLKALLHYTAVEQLDGGMRRYQCEQCKVKVKALKQLKIDKAPYALAIHLKRFSAGGSGGKIDKKVDFGCTLNLKPFVSSSLEDDLKYTLYGVLVHDGWSTHSGHYYCFIRSSTGIWHALDDNRVYPVSEKSVLSQKAYILFYIRDKKTTITKGGSQLQDSVSKVKLTVPLNIGSTKENQLQDSCAPQGTSNLLPISSVVAGVNMKSKLIKQVGKFSNGHFIAESVENRTSAAQSSHDAMSQLASTNGILTNDIFTNHVITNGCMTNNSCNGIRQQGSEVNGTDAVDKYNEIQDVRHLRKSAVSNGNECFSGRNPGIDSKNNDSKHQDAKNSGNDLAGIISGHHSTNSRKDSNGKYAASRPLENGHAIGNSMDTECRDATNSSLEDDSSFQEGENGALLCMGRGMNGSHLKTIHTDRLSKHIKEPKCASKEKHQKNLEDSRYLLCRKRLKLTKHLGCARFLKTSSFSRHFLLRAMYILRKKRSYERKKHTKLQLKKAGVFLRRKSSANLVARKKYAGTENSGCSIASKLAQQSCAKDLSNGNSVQYDKMSEITNGVAQNGCNIAKFGDTSLALGNGQLANGNHNKLKKLREVVAEGGLSKARCKNSDVEPTSKINKSLISAHPRNAIDEFPAGSELSKDKTWFPLHQSNSGSKNGGESCQQERAPAVENCESSSLETKLRGAAVPCWDGVDDDWVKRNRAWDKQTNRVGHVLDEWDEEYDRGRRKKVKQRHLDDGIDDSYGRYSNGHSNPFQSLANRKAKIP</sequence>
<dbReference type="AlphaFoldDB" id="A0AA38FVR1"/>
<name>A0AA38FVR1_TAXCH</name>